<sequence length="280" mass="32448">MTYLEEVNGRSITVRNIEYTIEVLSEEEMNEREGETTLGVCSPSKGLITIRDGLNDDRAEQTLIHELTHAMFFESGYTFDSDDQHEAINEALSLVVQDMVNSGALRLEFDDEDVEFVVGEPKKADPNDPRFQPLGSPILEGKPLFDMFLVKTLWDTYTVNTYGKNRLDLAIQKNVTNVEVYDFQTKKHQYIALSHITEVTPLENKKEEPKECIEYYFVSTKHRDYKVSQFAYERIVEYMDNTLVDSVNAFDYTTEQYVNIRPNEVTEVHKLIPVPFKEEK</sequence>
<gene>
    <name evidence="1" type="ORF">LEO2_70</name>
</gene>
<evidence type="ECO:0000313" key="2">
    <source>
        <dbReference type="Proteomes" id="UP000223773"/>
    </source>
</evidence>
<protein>
    <submittedName>
        <fullName evidence="1">Peptidase</fullName>
        <ecNumber evidence="1">3.4.11.-</ecNumber>
    </submittedName>
</protein>
<accession>A0A1S5QTS8</accession>
<dbReference type="EC" id="3.4.11.-" evidence="1"/>
<keyword evidence="2" id="KW-1185">Reference proteome</keyword>
<keyword evidence="1" id="KW-0645">Protease</keyword>
<evidence type="ECO:0000313" key="1">
    <source>
        <dbReference type="EMBL" id="AMR60108.1"/>
    </source>
</evidence>
<proteinExistence type="predicted"/>
<organism evidence="1 2">
    <name type="scientific">Bacillus phage Leo2</name>
    <dbReference type="NCBI Taxonomy" id="1815973"/>
    <lineage>
        <taxon>Viruses</taxon>
        <taxon>Duplodnaviria</taxon>
        <taxon>Heunggongvirae</taxon>
        <taxon>Uroviricota</taxon>
        <taxon>Caudoviricetes</taxon>
        <taxon>Ehrlichviridae</taxon>
        <taxon>Andromedavirus</taxon>
        <taxon>Andromedavirus leo2</taxon>
    </lineage>
</organism>
<reference evidence="2" key="1">
    <citation type="submission" date="2016-02" db="EMBL/GenBank/DDBJ databases">
        <authorList>
            <person name="Morales N."/>
            <person name="Badran S."/>
            <person name="Schick P."/>
            <person name="Jacoby B."/>
            <person name="Reddi K."/>
            <person name="Villella W."/>
            <person name="Sanders E.R."/>
            <person name="Lorenz T.C."/>
        </authorList>
    </citation>
    <scope>NUCLEOTIDE SEQUENCE [LARGE SCALE GENOMIC DNA]</scope>
</reference>
<name>A0A1S5QTS8_9CAUD</name>
<keyword evidence="1" id="KW-0031">Aminopeptidase</keyword>
<keyword evidence="1" id="KW-0378">Hydrolase</keyword>
<dbReference type="GO" id="GO:0004177">
    <property type="term" value="F:aminopeptidase activity"/>
    <property type="evidence" value="ECO:0007669"/>
    <property type="project" value="UniProtKB-KW"/>
</dbReference>
<dbReference type="EMBL" id="KU836751">
    <property type="protein sequence ID" value="AMR60108.1"/>
    <property type="molecule type" value="Genomic_DNA"/>
</dbReference>
<dbReference type="Proteomes" id="UP000223773">
    <property type="component" value="Segment"/>
</dbReference>